<gene>
    <name evidence="1" type="ORF">FA95DRAFT_1488355</name>
</gene>
<proteinExistence type="predicted"/>
<dbReference type="EMBL" id="MU275868">
    <property type="protein sequence ID" value="KAI0049820.1"/>
    <property type="molecule type" value="Genomic_DNA"/>
</dbReference>
<dbReference type="Proteomes" id="UP000814033">
    <property type="component" value="Unassembled WGS sequence"/>
</dbReference>
<evidence type="ECO:0000313" key="1">
    <source>
        <dbReference type="EMBL" id="KAI0049820.1"/>
    </source>
</evidence>
<reference evidence="1" key="2">
    <citation type="journal article" date="2022" name="New Phytol.">
        <title>Evolutionary transition to the ectomycorrhizal habit in the genomes of a hyperdiverse lineage of mushroom-forming fungi.</title>
        <authorList>
            <person name="Looney B."/>
            <person name="Miyauchi S."/>
            <person name="Morin E."/>
            <person name="Drula E."/>
            <person name="Courty P.E."/>
            <person name="Kohler A."/>
            <person name="Kuo A."/>
            <person name="LaButti K."/>
            <person name="Pangilinan J."/>
            <person name="Lipzen A."/>
            <person name="Riley R."/>
            <person name="Andreopoulos W."/>
            <person name="He G."/>
            <person name="Johnson J."/>
            <person name="Nolan M."/>
            <person name="Tritt A."/>
            <person name="Barry K.W."/>
            <person name="Grigoriev I.V."/>
            <person name="Nagy L.G."/>
            <person name="Hibbett D."/>
            <person name="Henrissat B."/>
            <person name="Matheny P.B."/>
            <person name="Labbe J."/>
            <person name="Martin F.M."/>
        </authorList>
    </citation>
    <scope>NUCLEOTIDE SEQUENCE</scope>
    <source>
        <strain evidence="1">FP105234-sp</strain>
    </source>
</reference>
<comment type="caution">
    <text evidence="1">The sequence shown here is derived from an EMBL/GenBank/DDBJ whole genome shotgun (WGS) entry which is preliminary data.</text>
</comment>
<evidence type="ECO:0000313" key="2">
    <source>
        <dbReference type="Proteomes" id="UP000814033"/>
    </source>
</evidence>
<feature type="non-terminal residue" evidence="1">
    <location>
        <position position="203"/>
    </location>
</feature>
<accession>A0ACB8S0E3</accession>
<name>A0ACB8S0E3_9AGAM</name>
<keyword evidence="2" id="KW-1185">Reference proteome</keyword>
<protein>
    <submittedName>
        <fullName evidence="1">Uncharacterized protein</fullName>
    </submittedName>
</protein>
<reference evidence="1" key="1">
    <citation type="submission" date="2021-02" db="EMBL/GenBank/DDBJ databases">
        <authorList>
            <consortium name="DOE Joint Genome Institute"/>
            <person name="Ahrendt S."/>
            <person name="Looney B.P."/>
            <person name="Miyauchi S."/>
            <person name="Morin E."/>
            <person name="Drula E."/>
            <person name="Courty P.E."/>
            <person name="Chicoki N."/>
            <person name="Fauchery L."/>
            <person name="Kohler A."/>
            <person name="Kuo A."/>
            <person name="Labutti K."/>
            <person name="Pangilinan J."/>
            <person name="Lipzen A."/>
            <person name="Riley R."/>
            <person name="Andreopoulos W."/>
            <person name="He G."/>
            <person name="Johnson J."/>
            <person name="Barry K.W."/>
            <person name="Grigoriev I.V."/>
            <person name="Nagy L."/>
            <person name="Hibbett D."/>
            <person name="Henrissat B."/>
            <person name="Matheny P.B."/>
            <person name="Labbe J."/>
            <person name="Martin F."/>
        </authorList>
    </citation>
    <scope>NUCLEOTIDE SEQUENCE</scope>
    <source>
        <strain evidence="1">FP105234-sp</strain>
    </source>
</reference>
<organism evidence="1 2">
    <name type="scientific">Auriscalpium vulgare</name>
    <dbReference type="NCBI Taxonomy" id="40419"/>
    <lineage>
        <taxon>Eukaryota</taxon>
        <taxon>Fungi</taxon>
        <taxon>Dikarya</taxon>
        <taxon>Basidiomycota</taxon>
        <taxon>Agaricomycotina</taxon>
        <taxon>Agaricomycetes</taxon>
        <taxon>Russulales</taxon>
        <taxon>Auriscalpiaceae</taxon>
        <taxon>Auriscalpium</taxon>
    </lineage>
</organism>
<sequence length="203" mass="22349">MAYAPREHDRGRKLGHYSRDSSWDDQKPPLPPPPAPTHSRSKYEPPHRSPHRVPKSGPSPTPAPVAAPRLPPAPQKKPRQPSPTPPAPANNPVRAPAAQKLRTLTILIEDRRTGVDELAEVKVHLKPGEDPEGGTCFWTDAKDVCEQLQGGPSRIDGPAKVYTMRGKYRQTILRVASDGTETSQSAFLQVRKDKTLTVYVESV</sequence>